<evidence type="ECO:0008006" key="3">
    <source>
        <dbReference type="Google" id="ProtNLM"/>
    </source>
</evidence>
<dbReference type="InterPro" id="IPR011043">
    <property type="entry name" value="Gal_Oxase/kelch_b-propeller"/>
</dbReference>
<proteinExistence type="predicted"/>
<evidence type="ECO:0000313" key="2">
    <source>
        <dbReference type="Proteomes" id="UP000310314"/>
    </source>
</evidence>
<dbReference type="EMBL" id="VATY01000001">
    <property type="protein sequence ID" value="TMM58741.1"/>
    <property type="molecule type" value="Genomic_DNA"/>
</dbReference>
<organism evidence="1 2">
    <name type="scientific">Maribacter algarum</name>
    <name type="common">ex Zhang et al. 2020</name>
    <dbReference type="NCBI Taxonomy" id="2578118"/>
    <lineage>
        <taxon>Bacteria</taxon>
        <taxon>Pseudomonadati</taxon>
        <taxon>Bacteroidota</taxon>
        <taxon>Flavobacteriia</taxon>
        <taxon>Flavobacteriales</taxon>
        <taxon>Flavobacteriaceae</taxon>
        <taxon>Maribacter</taxon>
    </lineage>
</organism>
<dbReference type="SUPFAM" id="SSF50965">
    <property type="entry name" value="Galactose oxidase, central domain"/>
    <property type="match status" value="1"/>
</dbReference>
<dbReference type="RefSeq" id="WP_138656674.1">
    <property type="nucleotide sequence ID" value="NZ_VATY01000001.1"/>
</dbReference>
<name>A0A5S3PUQ8_9FLAO</name>
<dbReference type="InterPro" id="IPR013783">
    <property type="entry name" value="Ig-like_fold"/>
</dbReference>
<dbReference type="OrthoDB" id="211220at2"/>
<protein>
    <recommendedName>
        <fullName evidence="3">Fibronectin type-III domain-containing protein</fullName>
    </recommendedName>
</protein>
<comment type="caution">
    <text evidence="1">The sequence shown here is derived from an EMBL/GenBank/DDBJ whole genome shotgun (WGS) entry which is preliminary data.</text>
</comment>
<dbReference type="Proteomes" id="UP000310314">
    <property type="component" value="Unassembled WGS sequence"/>
</dbReference>
<reference evidence="1 2" key="1">
    <citation type="submission" date="2019-05" db="EMBL/GenBank/DDBJ databases">
        <authorList>
            <person name="Zhang J.-Y."/>
            <person name="Feg X."/>
            <person name="Du Z.-J."/>
        </authorList>
    </citation>
    <scope>NUCLEOTIDE SEQUENCE [LARGE SCALE GENOMIC DNA]</scope>
    <source>
        <strain evidence="1 2">RZ26</strain>
    </source>
</reference>
<evidence type="ECO:0000313" key="1">
    <source>
        <dbReference type="EMBL" id="TMM58741.1"/>
    </source>
</evidence>
<keyword evidence="2" id="KW-1185">Reference proteome</keyword>
<accession>A0A5S3PUQ8</accession>
<dbReference type="Gene3D" id="2.60.40.10">
    <property type="entry name" value="Immunoglobulins"/>
    <property type="match status" value="1"/>
</dbReference>
<dbReference type="PROSITE" id="PS51257">
    <property type="entry name" value="PROKAR_LIPOPROTEIN"/>
    <property type="match status" value="1"/>
</dbReference>
<dbReference type="AlphaFoldDB" id="A0A5S3PUQ8"/>
<gene>
    <name evidence="1" type="ORF">FEE95_04730</name>
</gene>
<sequence length="439" mass="49431">MKIYRLIGTTMILVLLSCSKNDDTIETNENKAPITFELLGINEGDGQKPLLTWEASTDPDGDPLTYDVIAENEDGISKVVAKNIAGTSFELDGLVNSIGEYSWKVVAKDGKGGQMVSKINKECTKFNTLIFSKTALTKRTPFSVAKGSGGASGGIFVFDSKIYTSGADKREWWQSTNGSAWSKVNLPEDLGTDQAKLLTFKNKLWCISGDGKIVWYWGGYEIYWAWEYGELKQKTRAPGWRLVSRSANFPPPYSSDDYKIVIFKDKIWSIRGTSVGNVGKAWRSTDMVNWTTHGLLFRLPYSEGSTLSVFNGRLWQIGGIGTRYRWSSNDGINWRREGLDFSSTRRTAWHSSVVYDNKLWAITGWGIDGDIWWSSDGNRWNLTNKNEVPFKGRVLTSSVVFNNKVFVVGGYVWYDDEDTSIKTDVWTMKKCSSGLRFEL</sequence>